<evidence type="ECO:0000256" key="7">
    <source>
        <dbReference type="ARBA" id="ARBA00023054"/>
    </source>
</evidence>
<evidence type="ECO:0000256" key="2">
    <source>
        <dbReference type="ARBA" id="ARBA00004308"/>
    </source>
</evidence>
<keyword evidence="5" id="KW-0653">Protein transport</keyword>
<sequence length="235" mass="26278">MSLAKLTSLSTQTLSLLLERQRLQTLSSTTAPNTNAKLSQITRNLNQLRSGILELEKNQGARTEAVKLLRSQYERMRGMLGEEGSEIERCFLQDDPSPPPPPVPPPRSPSPRAAMKVTQFAPYTDDPEAGHEEEEPHVVLQTQRRMINDQDAHLDVLSSSINRQHHLSLQINEELDAHTGLLEDLDTDLDRTDSRLAGARRRLDRVAKGAKENSSTVIIAILILVLLLLIIIFKT</sequence>
<evidence type="ECO:0000256" key="8">
    <source>
        <dbReference type="ARBA" id="ARBA00023136"/>
    </source>
</evidence>
<dbReference type="PANTHER" id="PTHR12791">
    <property type="entry name" value="GOLGI SNARE BET1-RELATED"/>
    <property type="match status" value="1"/>
</dbReference>
<proteinExistence type="predicted"/>
<evidence type="ECO:0000256" key="4">
    <source>
        <dbReference type="ARBA" id="ARBA00022692"/>
    </source>
</evidence>
<dbReference type="Pfam" id="PF05739">
    <property type="entry name" value="SNARE"/>
    <property type="match status" value="1"/>
</dbReference>
<reference evidence="12 13" key="1">
    <citation type="journal article" date="2016" name="Mol. Biol. Evol.">
        <title>Comparative Genomics of Early-Diverging Mushroom-Forming Fungi Provides Insights into the Origins of Lignocellulose Decay Capabilities.</title>
        <authorList>
            <person name="Nagy L.G."/>
            <person name="Riley R."/>
            <person name="Tritt A."/>
            <person name="Adam C."/>
            <person name="Daum C."/>
            <person name="Floudas D."/>
            <person name="Sun H."/>
            <person name="Yadav J.S."/>
            <person name="Pangilinan J."/>
            <person name="Larsson K.H."/>
            <person name="Matsuura K."/>
            <person name="Barry K."/>
            <person name="Labutti K."/>
            <person name="Kuo R."/>
            <person name="Ohm R.A."/>
            <person name="Bhattacharya S.S."/>
            <person name="Shirouzu T."/>
            <person name="Yoshinaga Y."/>
            <person name="Martin F.M."/>
            <person name="Grigoriev I.V."/>
            <person name="Hibbett D.S."/>
        </authorList>
    </citation>
    <scope>NUCLEOTIDE SEQUENCE [LARGE SCALE GENOMIC DNA]</scope>
    <source>
        <strain evidence="12 13">HHB14362 ss-1</strain>
    </source>
</reference>
<evidence type="ECO:0000256" key="3">
    <source>
        <dbReference type="ARBA" id="ARBA00022448"/>
    </source>
</evidence>
<dbReference type="SMART" id="SM00397">
    <property type="entry name" value="t_SNARE"/>
    <property type="match status" value="1"/>
</dbReference>
<dbReference type="OrthoDB" id="244190at2759"/>
<evidence type="ECO:0000256" key="9">
    <source>
        <dbReference type="SAM" id="MobiDB-lite"/>
    </source>
</evidence>
<dbReference type="AlphaFoldDB" id="A0A165SRL8"/>
<dbReference type="Gene3D" id="1.20.5.110">
    <property type="match status" value="1"/>
</dbReference>
<dbReference type="FunCoup" id="A0A165SRL8">
    <property type="interactions" value="16"/>
</dbReference>
<feature type="region of interest" description="Disordered" evidence="9">
    <location>
        <begin position="90"/>
        <end position="113"/>
    </location>
</feature>
<keyword evidence="13" id="KW-1185">Reference proteome</keyword>
<dbReference type="InParanoid" id="A0A165SRL8"/>
<dbReference type="GO" id="GO:0015031">
    <property type="term" value="P:protein transport"/>
    <property type="evidence" value="ECO:0007669"/>
    <property type="project" value="UniProtKB-KW"/>
</dbReference>
<dbReference type="STRING" id="1314782.A0A165SRL8"/>
<dbReference type="EMBL" id="KV425571">
    <property type="protein sequence ID" value="KZT25568.1"/>
    <property type="molecule type" value="Genomic_DNA"/>
</dbReference>
<comment type="subcellular location">
    <subcellularLocation>
        <location evidence="2">Endomembrane system</location>
    </subcellularLocation>
    <subcellularLocation>
        <location evidence="1">Membrane</location>
        <topology evidence="1">Single-pass membrane protein</topology>
    </subcellularLocation>
</comment>
<feature type="compositionally biased region" description="Pro residues" evidence="9">
    <location>
        <begin position="96"/>
        <end position="109"/>
    </location>
</feature>
<dbReference type="InterPro" id="IPR000727">
    <property type="entry name" value="T_SNARE_dom"/>
</dbReference>
<keyword evidence="6 10" id="KW-1133">Transmembrane helix</keyword>
<evidence type="ECO:0000313" key="12">
    <source>
        <dbReference type="EMBL" id="KZT25568.1"/>
    </source>
</evidence>
<dbReference type="CDD" id="cd15859">
    <property type="entry name" value="SNARE_SYN8"/>
    <property type="match status" value="1"/>
</dbReference>
<dbReference type="FunFam" id="1.20.5.110:FF:000060">
    <property type="entry name" value="SNARE complex subunit (Syn8)"/>
    <property type="match status" value="1"/>
</dbReference>
<organism evidence="12 13">
    <name type="scientific">Neolentinus lepideus HHB14362 ss-1</name>
    <dbReference type="NCBI Taxonomy" id="1314782"/>
    <lineage>
        <taxon>Eukaryota</taxon>
        <taxon>Fungi</taxon>
        <taxon>Dikarya</taxon>
        <taxon>Basidiomycota</taxon>
        <taxon>Agaricomycotina</taxon>
        <taxon>Agaricomycetes</taxon>
        <taxon>Gloeophyllales</taxon>
        <taxon>Gloeophyllaceae</taxon>
        <taxon>Neolentinus</taxon>
    </lineage>
</organism>
<feature type="transmembrane region" description="Helical" evidence="10">
    <location>
        <begin position="215"/>
        <end position="233"/>
    </location>
</feature>
<dbReference type="Proteomes" id="UP000076761">
    <property type="component" value="Unassembled WGS sequence"/>
</dbReference>
<dbReference type="SUPFAM" id="SSF58038">
    <property type="entry name" value="SNARE fusion complex"/>
    <property type="match status" value="1"/>
</dbReference>
<dbReference type="GO" id="GO:0061025">
    <property type="term" value="P:membrane fusion"/>
    <property type="evidence" value="ECO:0007669"/>
    <property type="project" value="UniProtKB-ARBA"/>
</dbReference>
<keyword evidence="4 10" id="KW-0812">Transmembrane</keyword>
<keyword evidence="7" id="KW-0175">Coiled coil</keyword>
<dbReference type="GO" id="GO:0016020">
    <property type="term" value="C:membrane"/>
    <property type="evidence" value="ECO:0007669"/>
    <property type="project" value="UniProtKB-SubCell"/>
</dbReference>
<evidence type="ECO:0000256" key="10">
    <source>
        <dbReference type="SAM" id="Phobius"/>
    </source>
</evidence>
<protein>
    <recommendedName>
        <fullName evidence="11">t-SNARE coiled-coil homology domain-containing protein</fullName>
    </recommendedName>
</protein>
<evidence type="ECO:0000256" key="6">
    <source>
        <dbReference type="ARBA" id="ARBA00022989"/>
    </source>
</evidence>
<keyword evidence="8 10" id="KW-0472">Membrane</keyword>
<dbReference type="GO" id="GO:0006896">
    <property type="term" value="P:Golgi to vacuole transport"/>
    <property type="evidence" value="ECO:0007669"/>
    <property type="project" value="UniProtKB-ARBA"/>
</dbReference>
<evidence type="ECO:0000256" key="1">
    <source>
        <dbReference type="ARBA" id="ARBA00004167"/>
    </source>
</evidence>
<feature type="domain" description="T-SNARE coiled-coil homology" evidence="11">
    <location>
        <begin position="144"/>
        <end position="206"/>
    </location>
</feature>
<name>A0A165SRL8_9AGAM</name>
<accession>A0A165SRL8</accession>
<evidence type="ECO:0000313" key="13">
    <source>
        <dbReference type="Proteomes" id="UP000076761"/>
    </source>
</evidence>
<gene>
    <name evidence="12" type="ORF">NEOLEDRAFT_1092531</name>
</gene>
<dbReference type="GO" id="GO:0005768">
    <property type="term" value="C:endosome"/>
    <property type="evidence" value="ECO:0007669"/>
    <property type="project" value="UniProtKB-ARBA"/>
</dbReference>
<keyword evidence="3" id="KW-0813">Transport</keyword>
<evidence type="ECO:0000259" key="11">
    <source>
        <dbReference type="PROSITE" id="PS50192"/>
    </source>
</evidence>
<evidence type="ECO:0000256" key="5">
    <source>
        <dbReference type="ARBA" id="ARBA00022927"/>
    </source>
</evidence>
<dbReference type="PROSITE" id="PS50192">
    <property type="entry name" value="T_SNARE"/>
    <property type="match status" value="1"/>
</dbReference>